<comment type="caution">
    <text evidence="1">The sequence shown here is derived from an EMBL/GenBank/DDBJ whole genome shotgun (WGS) entry which is preliminary data.</text>
</comment>
<dbReference type="EMBL" id="CM056818">
    <property type="protein sequence ID" value="KAJ8621564.1"/>
    <property type="molecule type" value="Genomic_DNA"/>
</dbReference>
<proteinExistence type="predicted"/>
<evidence type="ECO:0000313" key="2">
    <source>
        <dbReference type="Proteomes" id="UP001234297"/>
    </source>
</evidence>
<evidence type="ECO:0000313" key="1">
    <source>
        <dbReference type="EMBL" id="KAJ8621564.1"/>
    </source>
</evidence>
<name>A0ACC2KK99_PERAE</name>
<reference evidence="1 2" key="1">
    <citation type="journal article" date="2022" name="Hortic Res">
        <title>A haplotype resolved chromosomal level avocado genome allows analysis of novel avocado genes.</title>
        <authorList>
            <person name="Nath O."/>
            <person name="Fletcher S.J."/>
            <person name="Hayward A."/>
            <person name="Shaw L.M."/>
            <person name="Masouleh A.K."/>
            <person name="Furtado A."/>
            <person name="Henry R.J."/>
            <person name="Mitter N."/>
        </authorList>
    </citation>
    <scope>NUCLEOTIDE SEQUENCE [LARGE SCALE GENOMIC DNA]</scope>
    <source>
        <strain evidence="2">cv. Hass</strain>
    </source>
</reference>
<keyword evidence="2" id="KW-1185">Reference proteome</keyword>
<dbReference type="Proteomes" id="UP001234297">
    <property type="component" value="Chromosome 10"/>
</dbReference>
<protein>
    <submittedName>
        <fullName evidence="1">Uncharacterized protein</fullName>
    </submittedName>
</protein>
<gene>
    <name evidence="1" type="ORF">MRB53_030093</name>
</gene>
<sequence>MPLPADVVVSNLLAAEARVSTTLAANVSVLRSISATGDMMNPVSTLDQSSISRSKEADVEFRMLENLSRIHAYDDSSKLSGCNDASNPLPRCTGLHYRAGKVPRSSSPCSKRPRTHQGENSMSIARTDVDNAVSRKTRCNPTKCTSAEKSRVIRQRHNQDGKRGDKRSFRAPAKAKLDIFSSKAGMGSSDSTYGGNNILGMESLYFIELNRLLKVVVV</sequence>
<accession>A0ACC2KK99</accession>
<organism evidence="1 2">
    <name type="scientific">Persea americana</name>
    <name type="common">Avocado</name>
    <dbReference type="NCBI Taxonomy" id="3435"/>
    <lineage>
        <taxon>Eukaryota</taxon>
        <taxon>Viridiplantae</taxon>
        <taxon>Streptophyta</taxon>
        <taxon>Embryophyta</taxon>
        <taxon>Tracheophyta</taxon>
        <taxon>Spermatophyta</taxon>
        <taxon>Magnoliopsida</taxon>
        <taxon>Magnoliidae</taxon>
        <taxon>Laurales</taxon>
        <taxon>Lauraceae</taxon>
        <taxon>Persea</taxon>
    </lineage>
</organism>